<dbReference type="InterPro" id="IPR005247">
    <property type="entry name" value="YbhB_YbcL/LppC-like"/>
</dbReference>
<accession>A0A161IJL8</accession>
<keyword evidence="3" id="KW-1185">Reference proteome</keyword>
<evidence type="ECO:0000256" key="1">
    <source>
        <dbReference type="ARBA" id="ARBA00007120"/>
    </source>
</evidence>
<sequence>MDFTRPIPPDPYSLLPVPATFTLTSPDLTDGAAMSAEHAVDGGNTSPELSWSGFPADTRSFVVSCFDPDAPTPSGYWHWHLLDVPADVTSLPRGAGSADGALLPAGAFQLTSDGGQEGFEGAGPPPGDHAHRYVFAVHALDVDSLGLSTDNTNVHAAFNVYFHTLARATLTGTYQR</sequence>
<dbReference type="PATRIC" id="fig|1300344.3.peg.838"/>
<gene>
    <name evidence="2" type="ORF">I598_0835</name>
</gene>
<dbReference type="Proteomes" id="UP000076794">
    <property type="component" value="Chromosome"/>
</dbReference>
<reference evidence="2 3" key="1">
    <citation type="submission" date="2016-01" db="EMBL/GenBank/DDBJ databases">
        <title>Complete genome sequence of a soil Actinobacterium, Isoptericola dokdonensis DS-3.</title>
        <authorList>
            <person name="Kwon S.-K."/>
            <person name="Kim J.F."/>
        </authorList>
    </citation>
    <scope>NUCLEOTIDE SEQUENCE [LARGE SCALE GENOMIC DNA]</scope>
    <source>
        <strain evidence="2 3">DS-3</strain>
    </source>
</reference>
<dbReference type="CDD" id="cd00865">
    <property type="entry name" value="PEBP_bact_arch"/>
    <property type="match status" value="1"/>
</dbReference>
<dbReference type="AlphaFoldDB" id="A0A161IJL8"/>
<organism evidence="2 3">
    <name type="scientific">Isoptericola dokdonensis DS-3</name>
    <dbReference type="NCBI Taxonomy" id="1300344"/>
    <lineage>
        <taxon>Bacteria</taxon>
        <taxon>Bacillati</taxon>
        <taxon>Actinomycetota</taxon>
        <taxon>Actinomycetes</taxon>
        <taxon>Micrococcales</taxon>
        <taxon>Promicromonosporaceae</taxon>
        <taxon>Isoptericola</taxon>
    </lineage>
</organism>
<dbReference type="InterPro" id="IPR036610">
    <property type="entry name" value="PEBP-like_sf"/>
</dbReference>
<dbReference type="RefSeq" id="WP_068201533.1">
    <property type="nucleotide sequence ID" value="NZ_CP014209.1"/>
</dbReference>
<comment type="similarity">
    <text evidence="1">Belongs to the UPF0098 family.</text>
</comment>
<dbReference type="STRING" id="1300344.I598_0835"/>
<evidence type="ECO:0000313" key="3">
    <source>
        <dbReference type="Proteomes" id="UP000076794"/>
    </source>
</evidence>
<dbReference type="InterPro" id="IPR008914">
    <property type="entry name" value="PEBP"/>
</dbReference>
<evidence type="ECO:0000313" key="2">
    <source>
        <dbReference type="EMBL" id="ANC30410.1"/>
    </source>
</evidence>
<dbReference type="PANTHER" id="PTHR30289">
    <property type="entry name" value="UNCHARACTERIZED PROTEIN YBCL-RELATED"/>
    <property type="match status" value="1"/>
</dbReference>
<dbReference type="PANTHER" id="PTHR30289:SF1">
    <property type="entry name" value="PEBP (PHOSPHATIDYLETHANOLAMINE-BINDING PROTEIN) FAMILY PROTEIN"/>
    <property type="match status" value="1"/>
</dbReference>
<dbReference type="SUPFAM" id="SSF49777">
    <property type="entry name" value="PEBP-like"/>
    <property type="match status" value="1"/>
</dbReference>
<proteinExistence type="inferred from homology"/>
<dbReference type="KEGG" id="ido:I598_0835"/>
<dbReference type="NCBIfam" id="TIGR00481">
    <property type="entry name" value="YbhB/YbcL family Raf kinase inhibitor-like protein"/>
    <property type="match status" value="1"/>
</dbReference>
<name>A0A161IJL8_9MICO</name>
<dbReference type="Pfam" id="PF01161">
    <property type="entry name" value="PBP"/>
    <property type="match status" value="1"/>
</dbReference>
<dbReference type="EMBL" id="CP014209">
    <property type="protein sequence ID" value="ANC30410.1"/>
    <property type="molecule type" value="Genomic_DNA"/>
</dbReference>
<dbReference type="OrthoDB" id="9797506at2"/>
<protein>
    <submittedName>
        <fullName evidence="2">Putative kinase inhibitor protein</fullName>
    </submittedName>
</protein>
<dbReference type="Gene3D" id="3.90.280.10">
    <property type="entry name" value="PEBP-like"/>
    <property type="match status" value="1"/>
</dbReference>